<evidence type="ECO:0000259" key="8">
    <source>
        <dbReference type="Pfam" id="PF01494"/>
    </source>
</evidence>
<dbReference type="NCBIfam" id="TIGR01988">
    <property type="entry name" value="Ubi-OHases"/>
    <property type="match status" value="1"/>
</dbReference>
<dbReference type="RefSeq" id="WP_221601609.1">
    <property type="nucleotide sequence ID" value="NZ_JAIGNU010000001.1"/>
</dbReference>
<evidence type="ECO:0000256" key="2">
    <source>
        <dbReference type="ARBA" id="ARBA00004749"/>
    </source>
</evidence>
<dbReference type="InterPro" id="IPR036188">
    <property type="entry name" value="FAD/NAD-bd_sf"/>
</dbReference>
<dbReference type="EMBL" id="JAIGNU010000001">
    <property type="protein sequence ID" value="MBX7500862.1"/>
    <property type="molecule type" value="Genomic_DNA"/>
</dbReference>
<dbReference type="PRINTS" id="PR00420">
    <property type="entry name" value="RNGMNOXGNASE"/>
</dbReference>
<evidence type="ECO:0000256" key="7">
    <source>
        <dbReference type="ARBA" id="ARBA00023033"/>
    </source>
</evidence>
<accession>A0ABS7JTC6</accession>
<evidence type="ECO:0000313" key="9">
    <source>
        <dbReference type="EMBL" id="MBX7500862.1"/>
    </source>
</evidence>
<gene>
    <name evidence="9" type="primary">ubiM</name>
    <name evidence="9" type="ORF">K3181_05355</name>
</gene>
<keyword evidence="7" id="KW-0503">Monooxygenase</keyword>
<keyword evidence="10" id="KW-1185">Reference proteome</keyword>
<dbReference type="Gene3D" id="3.50.50.60">
    <property type="entry name" value="FAD/NAD(P)-binding domain"/>
    <property type="match status" value="2"/>
</dbReference>
<comment type="caution">
    <text evidence="9">The sequence shown here is derived from an EMBL/GenBank/DDBJ whole genome shotgun (WGS) entry which is preliminary data.</text>
</comment>
<comment type="pathway">
    <text evidence="2">Cofactor biosynthesis; ubiquinone biosynthesis.</text>
</comment>
<protein>
    <submittedName>
        <fullName evidence="9">5-demethoxyubiquinol-8 5-hydroxylase UbiM</fullName>
    </submittedName>
</protein>
<reference evidence="9 10" key="1">
    <citation type="submission" date="2021-08" db="EMBL/GenBank/DDBJ databases">
        <title>Comparative Genomics Analysis of the Genus Qipengyuania Reveals Extensive Genetic Diversity and Metabolic Versatility, Including the Description of Fifteen Novel Species.</title>
        <authorList>
            <person name="Liu Y."/>
        </authorList>
    </citation>
    <scope>NUCLEOTIDE SEQUENCE [LARGE SCALE GENOMIC DNA]</scope>
    <source>
        <strain evidence="9 10">YG27</strain>
    </source>
</reference>
<feature type="domain" description="FAD-binding" evidence="8">
    <location>
        <begin position="4"/>
        <end position="334"/>
    </location>
</feature>
<comment type="cofactor">
    <cofactor evidence="1">
        <name>FAD</name>
        <dbReference type="ChEBI" id="CHEBI:57692"/>
    </cofactor>
</comment>
<proteinExistence type="inferred from homology"/>
<dbReference type="PANTHER" id="PTHR43876:SF25">
    <property type="entry name" value="MONOOXYGENASE NMA2164"/>
    <property type="match status" value="1"/>
</dbReference>
<evidence type="ECO:0000256" key="1">
    <source>
        <dbReference type="ARBA" id="ARBA00001974"/>
    </source>
</evidence>
<dbReference type="InterPro" id="IPR002938">
    <property type="entry name" value="FAD-bd"/>
</dbReference>
<evidence type="ECO:0000256" key="5">
    <source>
        <dbReference type="ARBA" id="ARBA00022827"/>
    </source>
</evidence>
<dbReference type="PANTHER" id="PTHR43876">
    <property type="entry name" value="UBIQUINONE BIOSYNTHESIS MONOOXYGENASE COQ6, MITOCHONDRIAL"/>
    <property type="match status" value="1"/>
</dbReference>
<keyword evidence="5" id="KW-0274">FAD</keyword>
<keyword evidence="6" id="KW-0560">Oxidoreductase</keyword>
<dbReference type="InterPro" id="IPR010971">
    <property type="entry name" value="UbiH/COQ6"/>
</dbReference>
<dbReference type="NCBIfam" id="NF006593">
    <property type="entry name" value="PRK09126.1"/>
    <property type="match status" value="1"/>
</dbReference>
<evidence type="ECO:0000256" key="6">
    <source>
        <dbReference type="ARBA" id="ARBA00023002"/>
    </source>
</evidence>
<name>A0ABS7JTC6_9SPHN</name>
<sequence>MTQSVLIVGAGPAGLALAIGLAKAGIAVTLVERQAEDELAEPAFDGREIALTHASISALKRLGAWDRIGADAIHPLAEARVFNGASPLALSFAPGRSGMLQLGSLVSNCDIRRALFAAAREYPCIELVSGTGVKRVATCENEARIWLDDGSDRAASLLVAADSRFSAIRGQLGISARMNRLGKSMLVGRLAIERDHGHVATEWFDHGQTLALLPLGEGQASAVVTLADGQAQRLAGLDEDAMGAELTRRFARRFGEMRMLAPPHLYPLTTTYAHRFVTQRAALIGDAAVGMHPVTAHGFNLGLAGTERLALLAASAWERGMDLGSPHLLRRYQAGHRTATWPLYAATNAIVGLYTDERRPGRLARRIGLRAARLVPVRHKVTKMLMQGA</sequence>
<dbReference type="Pfam" id="PF01494">
    <property type="entry name" value="FAD_binding_3"/>
    <property type="match status" value="1"/>
</dbReference>
<evidence type="ECO:0000256" key="3">
    <source>
        <dbReference type="ARBA" id="ARBA00005349"/>
    </source>
</evidence>
<dbReference type="InterPro" id="IPR051205">
    <property type="entry name" value="UbiH/COQ6_monooxygenase"/>
</dbReference>
<evidence type="ECO:0000256" key="4">
    <source>
        <dbReference type="ARBA" id="ARBA00022630"/>
    </source>
</evidence>
<comment type="similarity">
    <text evidence="3">Belongs to the UbiH/COQ6 family.</text>
</comment>
<dbReference type="SUPFAM" id="SSF51905">
    <property type="entry name" value="FAD/NAD(P)-binding domain"/>
    <property type="match status" value="1"/>
</dbReference>
<organism evidence="9 10">
    <name type="scientific">Qipengyuania mesophila</name>
    <dbReference type="NCBI Taxonomy" id="2867246"/>
    <lineage>
        <taxon>Bacteria</taxon>
        <taxon>Pseudomonadati</taxon>
        <taxon>Pseudomonadota</taxon>
        <taxon>Alphaproteobacteria</taxon>
        <taxon>Sphingomonadales</taxon>
        <taxon>Erythrobacteraceae</taxon>
        <taxon>Qipengyuania</taxon>
    </lineage>
</organism>
<evidence type="ECO:0000313" key="10">
    <source>
        <dbReference type="Proteomes" id="UP000782554"/>
    </source>
</evidence>
<dbReference type="Proteomes" id="UP000782554">
    <property type="component" value="Unassembled WGS sequence"/>
</dbReference>
<keyword evidence="4" id="KW-0285">Flavoprotein</keyword>